<evidence type="ECO:0000256" key="1">
    <source>
        <dbReference type="ARBA" id="ARBA00022737"/>
    </source>
</evidence>
<organism evidence="3 4">
    <name type="scientific">Candolleomyces aberdarensis</name>
    <dbReference type="NCBI Taxonomy" id="2316362"/>
    <lineage>
        <taxon>Eukaryota</taxon>
        <taxon>Fungi</taxon>
        <taxon>Dikarya</taxon>
        <taxon>Basidiomycota</taxon>
        <taxon>Agaricomycotina</taxon>
        <taxon>Agaricomycetes</taxon>
        <taxon>Agaricomycetidae</taxon>
        <taxon>Agaricales</taxon>
        <taxon>Agaricineae</taxon>
        <taxon>Psathyrellaceae</taxon>
        <taxon>Candolleomyces</taxon>
    </lineage>
</organism>
<comment type="caution">
    <text evidence="3">The sequence shown here is derived from an EMBL/GenBank/DDBJ whole genome shotgun (WGS) entry which is preliminary data.</text>
</comment>
<proteinExistence type="predicted"/>
<sequence>MDRLVYEPFKAVMKGDILEETRAKGPYIIVIDGLDECEDQRGVEELIDHMLDFFERHPTIPLRVFITSRVEQHIRARLEVDGVRLGDLDGYRTRDDIIKLLEASFRTVAKRDRVIRAYVQAHGQWPTKSDMDSLMKHIGESFVLASLIFKFIVHPAVEDDPSTPMERLPRTLKMYGLDSLYAQTLSRSQHLSHFRDIISTIALLRRPLPIVGISGLLGIEVFEVVRVLLNLQAIIHVPGADGEGSVTLCHASLRAFLTTESRSGPFFVLPSFHLHLSYHLLSSLFENLRVDGPAYDYVMWYLKDHWREAFAQSYAPPTNEIEHLKAPQSLRANRLPFCAFLCDLFFFSLFLQHPLNSDDTAYLLTECAKQLALAAECPGSCSSLWLGTGVDFHLRVQHDLQRASTAVCAKPSKILGHRSRSTTREDWVYHLNPCSISGLDILSNG</sequence>
<feature type="domain" description="Nephrocystin 3-like N-terminal" evidence="2">
    <location>
        <begin position="17"/>
        <end position="69"/>
    </location>
</feature>
<evidence type="ECO:0000313" key="4">
    <source>
        <dbReference type="Proteomes" id="UP000290288"/>
    </source>
</evidence>
<reference evidence="3 4" key="1">
    <citation type="submission" date="2019-01" db="EMBL/GenBank/DDBJ databases">
        <title>Draft genome sequence of Psathyrella aberdarensis IHI B618.</title>
        <authorList>
            <person name="Buettner E."/>
            <person name="Kellner H."/>
        </authorList>
    </citation>
    <scope>NUCLEOTIDE SEQUENCE [LARGE SCALE GENOMIC DNA]</scope>
    <source>
        <strain evidence="3 4">IHI B618</strain>
    </source>
</reference>
<keyword evidence="1" id="KW-0677">Repeat</keyword>
<dbReference type="STRING" id="2316362.A0A4Q2DTS0"/>
<gene>
    <name evidence="3" type="ORF">EST38_g3130</name>
</gene>
<dbReference type="InterPro" id="IPR056884">
    <property type="entry name" value="NPHP3-like_N"/>
</dbReference>
<dbReference type="PANTHER" id="PTHR10039">
    <property type="entry name" value="AMELOGENIN"/>
    <property type="match status" value="1"/>
</dbReference>
<dbReference type="OrthoDB" id="4760524at2759"/>
<dbReference type="EMBL" id="SDEE01000063">
    <property type="protein sequence ID" value="RXW22702.1"/>
    <property type="molecule type" value="Genomic_DNA"/>
</dbReference>
<evidence type="ECO:0000259" key="2">
    <source>
        <dbReference type="Pfam" id="PF24883"/>
    </source>
</evidence>
<evidence type="ECO:0000313" key="3">
    <source>
        <dbReference type="EMBL" id="RXW22702.1"/>
    </source>
</evidence>
<dbReference type="PANTHER" id="PTHR10039:SF14">
    <property type="entry name" value="NACHT DOMAIN-CONTAINING PROTEIN"/>
    <property type="match status" value="1"/>
</dbReference>
<name>A0A4Q2DTS0_9AGAR</name>
<dbReference type="Pfam" id="PF24883">
    <property type="entry name" value="NPHP3_N"/>
    <property type="match status" value="1"/>
</dbReference>
<accession>A0A4Q2DTS0</accession>
<keyword evidence="4" id="KW-1185">Reference proteome</keyword>
<protein>
    <recommendedName>
        <fullName evidence="2">Nephrocystin 3-like N-terminal domain-containing protein</fullName>
    </recommendedName>
</protein>
<dbReference type="Proteomes" id="UP000290288">
    <property type="component" value="Unassembled WGS sequence"/>
</dbReference>
<dbReference type="AlphaFoldDB" id="A0A4Q2DTS0"/>